<evidence type="ECO:0000313" key="2">
    <source>
        <dbReference type="Proteomes" id="UP000247078"/>
    </source>
</evidence>
<gene>
    <name evidence="1" type="ORF">DET56_109244</name>
</gene>
<proteinExistence type="predicted"/>
<dbReference type="InterPro" id="IPR019718">
    <property type="entry name" value="DUF2602"/>
</dbReference>
<protein>
    <submittedName>
        <fullName evidence="1">Uncharacterized protein DUF2602</fullName>
    </submittedName>
</protein>
<accession>A0A855Y4X6</accession>
<dbReference type="Proteomes" id="UP000247078">
    <property type="component" value="Unassembled WGS sequence"/>
</dbReference>
<name>A0A855Y4X6_9BACL</name>
<evidence type="ECO:0000313" key="1">
    <source>
        <dbReference type="EMBL" id="PWW37358.1"/>
    </source>
</evidence>
<comment type="caution">
    <text evidence="1">The sequence shown here is derived from an EMBL/GenBank/DDBJ whole genome shotgun (WGS) entry which is preliminary data.</text>
</comment>
<reference evidence="1 2" key="1">
    <citation type="submission" date="2018-05" db="EMBL/GenBank/DDBJ databases">
        <title>Freshwater and sediment microbial communities from various areas in North America, analyzing microbe dynamics in response to fracking.</title>
        <authorList>
            <person name="Lamendella R."/>
        </authorList>
    </citation>
    <scope>NUCLEOTIDE SEQUENCE [LARGE SCALE GENOMIC DNA]</scope>
    <source>
        <strain evidence="1 2">DB-3</strain>
    </source>
</reference>
<organism evidence="1 2">
    <name type="scientific">Paenibacillus pabuli</name>
    <dbReference type="NCBI Taxonomy" id="1472"/>
    <lineage>
        <taxon>Bacteria</taxon>
        <taxon>Bacillati</taxon>
        <taxon>Bacillota</taxon>
        <taxon>Bacilli</taxon>
        <taxon>Bacillales</taxon>
        <taxon>Paenibacillaceae</taxon>
        <taxon>Paenibacillus</taxon>
    </lineage>
</organism>
<dbReference type="EMBL" id="QGTZ01000009">
    <property type="protein sequence ID" value="PWW37358.1"/>
    <property type="molecule type" value="Genomic_DNA"/>
</dbReference>
<dbReference type="Pfam" id="PF10782">
    <property type="entry name" value="zf-C2HCIx2C"/>
    <property type="match status" value="1"/>
</dbReference>
<dbReference type="AlphaFoldDB" id="A0A855Y4X6"/>
<sequence length="61" mass="6885">MSRLNTLNKINLLMDQQCNGCKTHAELVAKYGGSYTKIDTHCNRKCETGKKLQELGKQLSK</sequence>